<dbReference type="InterPro" id="IPR002347">
    <property type="entry name" value="SDR_fam"/>
</dbReference>
<keyword evidence="3" id="KW-0560">Oxidoreductase</keyword>
<dbReference type="PANTHER" id="PTHR43490:SF91">
    <property type="entry name" value="NAD(P)-BINDING ROSSMANN-FOLD PROTEIN"/>
    <property type="match status" value="1"/>
</dbReference>
<dbReference type="Proteomes" id="UP001652623">
    <property type="component" value="Chromosome 3"/>
</dbReference>
<dbReference type="GeneID" id="112489296"/>
<protein>
    <submittedName>
        <fullName evidence="6">(-)-isopiperitenone reductase-like isoform X2</fullName>
    </submittedName>
</protein>
<evidence type="ECO:0000256" key="4">
    <source>
        <dbReference type="RuleBase" id="RU000363"/>
    </source>
</evidence>
<dbReference type="SUPFAM" id="SSF51735">
    <property type="entry name" value="NAD(P)-binding Rossmann-fold domains"/>
    <property type="match status" value="1"/>
</dbReference>
<dbReference type="PRINTS" id="PR00081">
    <property type="entry name" value="GDHRDH"/>
</dbReference>
<organism evidence="5 6">
    <name type="scientific">Ziziphus jujuba</name>
    <name type="common">Chinese jujube</name>
    <name type="synonym">Ziziphus sativa</name>
    <dbReference type="NCBI Taxonomy" id="326968"/>
    <lineage>
        <taxon>Eukaryota</taxon>
        <taxon>Viridiplantae</taxon>
        <taxon>Streptophyta</taxon>
        <taxon>Embryophyta</taxon>
        <taxon>Tracheophyta</taxon>
        <taxon>Spermatophyta</taxon>
        <taxon>Magnoliopsida</taxon>
        <taxon>eudicotyledons</taxon>
        <taxon>Gunneridae</taxon>
        <taxon>Pentapetalae</taxon>
        <taxon>rosids</taxon>
        <taxon>fabids</taxon>
        <taxon>Rosales</taxon>
        <taxon>Rhamnaceae</taxon>
        <taxon>Paliureae</taxon>
        <taxon>Ziziphus</taxon>
    </lineage>
</organism>
<keyword evidence="5" id="KW-1185">Reference proteome</keyword>
<evidence type="ECO:0000256" key="2">
    <source>
        <dbReference type="ARBA" id="ARBA00022857"/>
    </source>
</evidence>
<gene>
    <name evidence="6" type="primary">LOC112489296</name>
</gene>
<evidence type="ECO:0000313" key="5">
    <source>
        <dbReference type="Proteomes" id="UP001652623"/>
    </source>
</evidence>
<evidence type="ECO:0000256" key="1">
    <source>
        <dbReference type="ARBA" id="ARBA00006484"/>
    </source>
</evidence>
<dbReference type="PANTHER" id="PTHR43490">
    <property type="entry name" value="(+)-NEOMENTHOL DEHYDROGENASE"/>
    <property type="match status" value="1"/>
</dbReference>
<proteinExistence type="inferred from homology"/>
<dbReference type="RefSeq" id="XP_048333841.1">
    <property type="nucleotide sequence ID" value="XM_048477884.2"/>
</dbReference>
<reference evidence="6" key="1">
    <citation type="submission" date="2025-08" db="UniProtKB">
        <authorList>
            <consortium name="RefSeq"/>
        </authorList>
    </citation>
    <scope>IDENTIFICATION</scope>
    <source>
        <tissue evidence="6">Seedling</tissue>
    </source>
</reference>
<evidence type="ECO:0000256" key="3">
    <source>
        <dbReference type="ARBA" id="ARBA00023002"/>
    </source>
</evidence>
<accession>A0ABM3IR56</accession>
<comment type="similarity">
    <text evidence="1 4">Belongs to the short-chain dehydrogenases/reductases (SDR) family.</text>
</comment>
<dbReference type="Gene3D" id="3.40.50.720">
    <property type="entry name" value="NAD(P)-binding Rossmann-like Domain"/>
    <property type="match status" value="1"/>
</dbReference>
<dbReference type="Pfam" id="PF13561">
    <property type="entry name" value="adh_short_C2"/>
    <property type="match status" value="1"/>
</dbReference>
<keyword evidence="2" id="KW-0521">NADP</keyword>
<sequence>MSEAEASQRYAVVTGANKGIGLEAVKQLAFNGITVILTARDAKRGLEAVEKLKEFELSGRVLFHQLDVTDPASVASLADFITTQFGKLDILVNNAAISGLILDPEELARAVEHAGGWNIPNELAKQILNDVEKLTEERVDEVLSEFMKDFKEGRLEAKGWPTNVSAYKLSKASMNAYTRILAKRFPNFRVNSIHPGYVKTDMTCNTGLLTVEEGAQILVTAALLPPDDKSSGLFISHEGVLSF</sequence>
<dbReference type="InterPro" id="IPR036291">
    <property type="entry name" value="NAD(P)-bd_dom_sf"/>
</dbReference>
<dbReference type="PRINTS" id="PR00080">
    <property type="entry name" value="SDRFAMILY"/>
</dbReference>
<evidence type="ECO:0000313" key="6">
    <source>
        <dbReference type="RefSeq" id="XP_048333841.1"/>
    </source>
</evidence>
<name>A0ABM3IR56_ZIZJJ</name>
<dbReference type="Pfam" id="PF00106">
    <property type="entry name" value="adh_short"/>
    <property type="match status" value="1"/>
</dbReference>